<dbReference type="Proteomes" id="UP000824496">
    <property type="component" value="Chromosome"/>
</dbReference>
<feature type="compositionally biased region" description="Low complexity" evidence="1">
    <location>
        <begin position="61"/>
        <end position="71"/>
    </location>
</feature>
<evidence type="ECO:0000259" key="3">
    <source>
        <dbReference type="Pfam" id="PF25591"/>
    </source>
</evidence>
<reference evidence="4 5" key="1">
    <citation type="submission" date="2021-08" db="EMBL/GenBank/DDBJ databases">
        <title>Whole genome sequence of novel Actinomyces species strain MAS-1.</title>
        <authorList>
            <person name="Saito M."/>
            <person name="Kuwahara N."/>
            <person name="Takizawa T."/>
            <person name="Gotouda H."/>
            <person name="Ochiai T."/>
        </authorList>
    </citation>
    <scope>NUCLEOTIDE SEQUENCE [LARGE SCALE GENOMIC DNA]</scope>
    <source>
        <strain evidence="4 5">MAS-1</strain>
    </source>
</reference>
<feature type="transmembrane region" description="Helical" evidence="2">
    <location>
        <begin position="295"/>
        <end position="314"/>
    </location>
</feature>
<feature type="region of interest" description="Disordered" evidence="1">
    <location>
        <begin position="1"/>
        <end position="21"/>
    </location>
</feature>
<keyword evidence="2" id="KW-0812">Transmembrane</keyword>
<evidence type="ECO:0000313" key="4">
    <source>
        <dbReference type="EMBL" id="BDA64224.1"/>
    </source>
</evidence>
<organism evidence="4 5">
    <name type="scientific">Actinomyces capricornis</name>
    <dbReference type="NCBI Taxonomy" id="2755559"/>
    <lineage>
        <taxon>Bacteria</taxon>
        <taxon>Bacillati</taxon>
        <taxon>Actinomycetota</taxon>
        <taxon>Actinomycetes</taxon>
        <taxon>Actinomycetales</taxon>
        <taxon>Actinomycetaceae</taxon>
        <taxon>Actinomyces</taxon>
    </lineage>
</organism>
<keyword evidence="5" id="KW-1185">Reference proteome</keyword>
<feature type="region of interest" description="Disordered" evidence="1">
    <location>
        <begin position="60"/>
        <end position="197"/>
    </location>
</feature>
<feature type="compositionally biased region" description="Low complexity" evidence="1">
    <location>
        <begin position="133"/>
        <end position="185"/>
    </location>
</feature>
<keyword evidence="2" id="KW-0472">Membrane</keyword>
<feature type="compositionally biased region" description="Low complexity" evidence="1">
    <location>
        <begin position="251"/>
        <end position="268"/>
    </location>
</feature>
<feature type="domain" description="Leucine rich repeat variant" evidence="3">
    <location>
        <begin position="15"/>
        <end position="61"/>
    </location>
</feature>
<keyword evidence="2" id="KW-1133">Transmembrane helix</keyword>
<dbReference type="Pfam" id="PF25591">
    <property type="entry name" value="LRV_2"/>
    <property type="match status" value="1"/>
</dbReference>
<sequence>MAATAHRPGARDSLDLTAAKDPHTSAGSLMVLAGNHPELRPVIMNNPSCSPELREWIARMPAAPAPGAGEEAPGGGARPGEVEDSLAPFGWEPSDPGLDEEPFGSVLGDPLMGSPLFDDPDEAAPSEGPDSTGASRPSSSASQGRGGRPSRAAGSRAPEGAAPAPRGGAGPSRGQAPIPPQAGALPPLPAPPAGPHAVVHPAMAAPVPQAAAPYPAPPHPGAPGWQPGTPPPLPAGPGGASLGALMEQQWGPAGAPAAGRGSGAIPAPGAGGPGGVVGPTVDAPRPRSAGHRNQTSGYGGMVAGVAIFLLVLLMRSCGG</sequence>
<dbReference type="EMBL" id="AP025017">
    <property type="protein sequence ID" value="BDA64224.1"/>
    <property type="molecule type" value="Genomic_DNA"/>
</dbReference>
<feature type="region of interest" description="Disordered" evidence="1">
    <location>
        <begin position="210"/>
        <end position="296"/>
    </location>
</feature>
<evidence type="ECO:0000256" key="2">
    <source>
        <dbReference type="SAM" id="Phobius"/>
    </source>
</evidence>
<gene>
    <name evidence="4" type="ORF">MANAM107_10580</name>
</gene>
<evidence type="ECO:0000313" key="5">
    <source>
        <dbReference type="Proteomes" id="UP000824496"/>
    </source>
</evidence>
<name>A0ABN6K836_9ACTO</name>
<dbReference type="RefSeq" id="WP_223912024.1">
    <property type="nucleotide sequence ID" value="NZ_AP025017.1"/>
</dbReference>
<protein>
    <recommendedName>
        <fullName evidence="3">Leucine rich repeat variant domain-containing protein</fullName>
    </recommendedName>
</protein>
<proteinExistence type="predicted"/>
<accession>A0ABN6K836</accession>
<feature type="compositionally biased region" description="Basic and acidic residues" evidence="1">
    <location>
        <begin position="9"/>
        <end position="21"/>
    </location>
</feature>
<dbReference type="InterPro" id="IPR057893">
    <property type="entry name" value="LRV_2"/>
</dbReference>
<evidence type="ECO:0000256" key="1">
    <source>
        <dbReference type="SAM" id="MobiDB-lite"/>
    </source>
</evidence>